<proteinExistence type="predicted"/>
<feature type="transmembrane region" description="Helical" evidence="1">
    <location>
        <begin position="34"/>
        <end position="54"/>
    </location>
</feature>
<keyword evidence="1" id="KW-0472">Membrane</keyword>
<dbReference type="EMBL" id="FWDM01000007">
    <property type="protein sequence ID" value="SLM10985.1"/>
    <property type="molecule type" value="Genomic_DNA"/>
</dbReference>
<dbReference type="AlphaFoldDB" id="A0A3P3XH83"/>
<name>A0A3P3XH83_9SPIR</name>
<keyword evidence="1" id="KW-1133">Transmembrane helix</keyword>
<accession>A0A3P3XH83</accession>
<reference evidence="2" key="1">
    <citation type="submission" date="2017-02" db="EMBL/GenBank/DDBJ databases">
        <authorList>
            <person name="Regsiter A."/>
            <person name="William W."/>
        </authorList>
    </citation>
    <scope>NUCLEOTIDE SEQUENCE</scope>
    <source>
        <strain evidence="2">Bib</strain>
    </source>
</reference>
<sequence>MRLKKGLRLIFVGGTTGLEIWHAANIAIKARKTAACVILLRMVFALLIEIFYLLNKYIGTLRISS</sequence>
<keyword evidence="1" id="KW-0812">Transmembrane</keyword>
<organism evidence="2">
    <name type="scientific">uncultured spirochete</name>
    <dbReference type="NCBI Taxonomy" id="156406"/>
    <lineage>
        <taxon>Bacteria</taxon>
        <taxon>Pseudomonadati</taxon>
        <taxon>Spirochaetota</taxon>
        <taxon>Spirochaetia</taxon>
        <taxon>Spirochaetales</taxon>
        <taxon>environmental samples</taxon>
    </lineage>
</organism>
<gene>
    <name evidence="2" type="ORF">SPIROBIBN47_150190</name>
</gene>
<protein>
    <submittedName>
        <fullName evidence="2">Uncharacterized protein</fullName>
    </submittedName>
</protein>
<evidence type="ECO:0000313" key="2">
    <source>
        <dbReference type="EMBL" id="SLM10985.1"/>
    </source>
</evidence>
<evidence type="ECO:0000256" key="1">
    <source>
        <dbReference type="SAM" id="Phobius"/>
    </source>
</evidence>